<keyword evidence="3" id="KW-1185">Reference proteome</keyword>
<comment type="caution">
    <text evidence="2">The sequence shown here is derived from an EMBL/GenBank/DDBJ whole genome shotgun (WGS) entry which is preliminary data.</text>
</comment>
<feature type="region of interest" description="Disordered" evidence="1">
    <location>
        <begin position="1"/>
        <end position="21"/>
    </location>
</feature>
<evidence type="ECO:0000313" key="2">
    <source>
        <dbReference type="EMBL" id="MBJ6123407.1"/>
    </source>
</evidence>
<gene>
    <name evidence="2" type="ORF">JAO74_16590</name>
</gene>
<dbReference type="Proteomes" id="UP000640426">
    <property type="component" value="Unassembled WGS sequence"/>
</dbReference>
<reference evidence="3" key="1">
    <citation type="submission" date="2020-12" db="EMBL/GenBank/DDBJ databases">
        <title>Hymenobacter sp.</title>
        <authorList>
            <person name="Kim M.K."/>
        </authorList>
    </citation>
    <scope>NUCLEOTIDE SEQUENCE [LARGE SCALE GENOMIC DNA]</scope>
    <source>
        <strain evidence="3">BT553</strain>
    </source>
</reference>
<proteinExistence type="predicted"/>
<dbReference type="EMBL" id="JAELXS010000011">
    <property type="protein sequence ID" value="MBJ6123407.1"/>
    <property type="molecule type" value="Genomic_DNA"/>
</dbReference>
<evidence type="ECO:0000256" key="1">
    <source>
        <dbReference type="SAM" id="MobiDB-lite"/>
    </source>
</evidence>
<organism evidence="2 3">
    <name type="scientific">Sphingomonas mollis</name>
    <dbReference type="NCBI Taxonomy" id="2795726"/>
    <lineage>
        <taxon>Bacteria</taxon>
        <taxon>Pseudomonadati</taxon>
        <taxon>Pseudomonadota</taxon>
        <taxon>Alphaproteobacteria</taxon>
        <taxon>Sphingomonadales</taxon>
        <taxon>Sphingomonadaceae</taxon>
        <taxon>Sphingomonas</taxon>
    </lineage>
</organism>
<sequence length="129" mass="14532">MFVEIGDLTPRSRRDGSPGNPEGVVSLGIKWSWRIEDQIAIRCGSWSKEELWEPAFETLRGAQITRCELFGALPEVVVTTETGIRFLSFATTDGQPQWHMVDRREKSARWFTVREGQLHLGDGTEPASA</sequence>
<accession>A0ABS0XTQ7</accession>
<protein>
    <submittedName>
        <fullName evidence="2">Uncharacterized protein</fullName>
    </submittedName>
</protein>
<evidence type="ECO:0000313" key="3">
    <source>
        <dbReference type="Proteomes" id="UP000640426"/>
    </source>
</evidence>
<name>A0ABS0XTQ7_9SPHN</name>